<name>A0A2Z6QXA4_9GLOM</name>
<protein>
    <submittedName>
        <fullName evidence="4">Transmembrane protein C17orf113</fullName>
    </submittedName>
</protein>
<dbReference type="OrthoDB" id="2400705at2759"/>
<evidence type="ECO:0000313" key="3">
    <source>
        <dbReference type="EMBL" id="GBB94185.1"/>
    </source>
</evidence>
<dbReference type="EMBL" id="BLAL01000040">
    <property type="protein sequence ID" value="GES78559.1"/>
    <property type="molecule type" value="Genomic_DNA"/>
</dbReference>
<keyword evidence="5" id="KW-1185">Reference proteome</keyword>
<reference evidence="3 5" key="1">
    <citation type="submission" date="2017-11" db="EMBL/GenBank/DDBJ databases">
        <title>The genome of Rhizophagus clarus HR1 reveals common genetic basis of auxotrophy among arbuscular mycorrhizal fungi.</title>
        <authorList>
            <person name="Kobayashi Y."/>
        </authorList>
    </citation>
    <scope>NUCLEOTIDE SEQUENCE [LARGE SCALE GENOMIC DNA]</scope>
    <source>
        <strain evidence="3 5">HR1</strain>
    </source>
</reference>
<proteinExistence type="predicted"/>
<dbReference type="AlphaFoldDB" id="A0A2Z6QXA4"/>
<organism evidence="3 5">
    <name type="scientific">Rhizophagus clarus</name>
    <dbReference type="NCBI Taxonomy" id="94130"/>
    <lineage>
        <taxon>Eukaryota</taxon>
        <taxon>Fungi</taxon>
        <taxon>Fungi incertae sedis</taxon>
        <taxon>Mucoromycota</taxon>
        <taxon>Glomeromycotina</taxon>
        <taxon>Glomeromycetes</taxon>
        <taxon>Glomerales</taxon>
        <taxon>Glomeraceae</taxon>
        <taxon>Rhizophagus</taxon>
    </lineage>
</organism>
<keyword evidence="4" id="KW-0472">Membrane</keyword>
<reference evidence="4" key="2">
    <citation type="submission" date="2019-10" db="EMBL/GenBank/DDBJ databases">
        <title>Conservation and host-specific expression of non-tandemly repeated heterogenous ribosome RNA gene in arbuscular mycorrhizal fungi.</title>
        <authorList>
            <person name="Maeda T."/>
            <person name="Kobayashi Y."/>
            <person name="Nakagawa T."/>
            <person name="Ezawa T."/>
            <person name="Yamaguchi K."/>
            <person name="Bino T."/>
            <person name="Nishimoto Y."/>
            <person name="Shigenobu S."/>
            <person name="Kawaguchi M."/>
        </authorList>
    </citation>
    <scope>NUCLEOTIDE SEQUENCE</scope>
    <source>
        <strain evidence="4">HR1</strain>
    </source>
</reference>
<dbReference type="Proteomes" id="UP000615446">
    <property type="component" value="Unassembled WGS sequence"/>
</dbReference>
<feature type="domain" description="C17orf113 probable zinc finger" evidence="2">
    <location>
        <begin position="43"/>
        <end position="100"/>
    </location>
</feature>
<dbReference type="EMBL" id="BEXD01001450">
    <property type="protein sequence ID" value="GBB94185.1"/>
    <property type="molecule type" value="Genomic_DNA"/>
</dbReference>
<dbReference type="InterPro" id="IPR057456">
    <property type="entry name" value="Znf_C17orf113"/>
</dbReference>
<keyword evidence="4" id="KW-0812">Transmembrane</keyword>
<evidence type="ECO:0000256" key="1">
    <source>
        <dbReference type="SAM" id="MobiDB-lite"/>
    </source>
</evidence>
<dbReference type="Proteomes" id="UP000247702">
    <property type="component" value="Unassembled WGS sequence"/>
</dbReference>
<gene>
    <name evidence="4" type="ORF">RCL2_000587600</name>
    <name evidence="3" type="ORF">RclHR1_23020002</name>
</gene>
<sequence length="201" mass="23164">MSESETPSGPLKRKPKNKSVSTAKKLKTAVSPKAQWRTIYGDWLEYRDIDGTTFMFCTWCEKAGYGNQMAKGYSTYKKDLLNRHVKNQEHILLENARKTNQPNIVQSLSRNLLNDKEKIINQMKCVYFAAKNHLSLNLYPGLYDLVLNINKKSENTMNYSLKLPPLSSLKPPADTSQYGSYLNPMSARKFEEVIFYVIEKH</sequence>
<accession>A0A2Z6QXA4</accession>
<evidence type="ECO:0000259" key="2">
    <source>
        <dbReference type="Pfam" id="PF25431"/>
    </source>
</evidence>
<dbReference type="Pfam" id="PF25431">
    <property type="entry name" value="zf-C17orf113"/>
    <property type="match status" value="1"/>
</dbReference>
<evidence type="ECO:0000313" key="5">
    <source>
        <dbReference type="Proteomes" id="UP000247702"/>
    </source>
</evidence>
<evidence type="ECO:0000313" key="4">
    <source>
        <dbReference type="EMBL" id="GES78559.1"/>
    </source>
</evidence>
<feature type="region of interest" description="Disordered" evidence="1">
    <location>
        <begin position="1"/>
        <end position="25"/>
    </location>
</feature>
<comment type="caution">
    <text evidence="3">The sequence shown here is derived from an EMBL/GenBank/DDBJ whole genome shotgun (WGS) entry which is preliminary data.</text>
</comment>